<organism evidence="2 3">
    <name type="scientific">Colletotrichum sojae</name>
    <dbReference type="NCBI Taxonomy" id="2175907"/>
    <lineage>
        <taxon>Eukaryota</taxon>
        <taxon>Fungi</taxon>
        <taxon>Dikarya</taxon>
        <taxon>Ascomycota</taxon>
        <taxon>Pezizomycotina</taxon>
        <taxon>Sordariomycetes</taxon>
        <taxon>Hypocreomycetidae</taxon>
        <taxon>Glomerellales</taxon>
        <taxon>Glomerellaceae</taxon>
        <taxon>Colletotrichum</taxon>
        <taxon>Colletotrichum orchidearum species complex</taxon>
    </lineage>
</organism>
<evidence type="ECO:0000313" key="2">
    <source>
        <dbReference type="EMBL" id="KAF6804928.1"/>
    </source>
</evidence>
<reference evidence="2 3" key="1">
    <citation type="journal article" date="2020" name="Phytopathology">
        <title>Genome Sequence Resources of Colletotrichum truncatum, C. plurivorum, C. musicola, and C. sojae: Four Species Pathogenic to Soybean (Glycine max).</title>
        <authorList>
            <person name="Rogerio F."/>
            <person name="Boufleur T.R."/>
            <person name="Ciampi-Guillardi M."/>
            <person name="Sukno S.A."/>
            <person name="Thon M.R."/>
            <person name="Massola Junior N.S."/>
            <person name="Baroncelli R."/>
        </authorList>
    </citation>
    <scope>NUCLEOTIDE SEQUENCE [LARGE SCALE GENOMIC DNA]</scope>
    <source>
        <strain evidence="2 3">LFN0009</strain>
    </source>
</reference>
<name>A0A8H6J249_9PEZI</name>
<feature type="region of interest" description="Disordered" evidence="1">
    <location>
        <begin position="1"/>
        <end position="35"/>
    </location>
</feature>
<keyword evidence="3" id="KW-1185">Reference proteome</keyword>
<feature type="compositionally biased region" description="Basic and acidic residues" evidence="1">
    <location>
        <begin position="117"/>
        <end position="133"/>
    </location>
</feature>
<proteinExistence type="predicted"/>
<dbReference type="AlphaFoldDB" id="A0A8H6J249"/>
<dbReference type="EMBL" id="WIGN01000195">
    <property type="protein sequence ID" value="KAF6804928.1"/>
    <property type="molecule type" value="Genomic_DNA"/>
</dbReference>
<feature type="compositionally biased region" description="Polar residues" evidence="1">
    <location>
        <begin position="94"/>
        <end position="110"/>
    </location>
</feature>
<accession>A0A8H6J249</accession>
<protein>
    <submittedName>
        <fullName evidence="2">Uncharacterized protein</fullName>
    </submittedName>
</protein>
<gene>
    <name evidence="2" type="ORF">CSOJ01_09831</name>
</gene>
<sequence>MTRKSSKGRHIRTRENDERVLGQPSAVKSDENPNCEGTYRYLPQLPHAAEPFTDDRGRGCRAIKLARLLISCNIQGQPPLVQMQETPKLINDNGRYSTSQATPTSSSGPDTLTDAATRPEPRALSHQKLTHDETTDDLGAMETRADPRLDASRAYTCCRARVRAGELMSVPPRSRRCGVN</sequence>
<evidence type="ECO:0000256" key="1">
    <source>
        <dbReference type="SAM" id="MobiDB-lite"/>
    </source>
</evidence>
<feature type="region of interest" description="Disordered" evidence="1">
    <location>
        <begin position="90"/>
        <end position="138"/>
    </location>
</feature>
<evidence type="ECO:0000313" key="3">
    <source>
        <dbReference type="Proteomes" id="UP000652219"/>
    </source>
</evidence>
<feature type="compositionally biased region" description="Basic residues" evidence="1">
    <location>
        <begin position="1"/>
        <end position="12"/>
    </location>
</feature>
<comment type="caution">
    <text evidence="2">The sequence shown here is derived from an EMBL/GenBank/DDBJ whole genome shotgun (WGS) entry which is preliminary data.</text>
</comment>
<dbReference type="Proteomes" id="UP000652219">
    <property type="component" value="Unassembled WGS sequence"/>
</dbReference>